<gene>
    <name evidence="5" type="ORF">LX83_003722</name>
</gene>
<evidence type="ECO:0000313" key="6">
    <source>
        <dbReference type="Proteomes" id="UP001206128"/>
    </source>
</evidence>
<comment type="caution">
    <text evidence="5">The sequence shown here is derived from an EMBL/GenBank/DDBJ whole genome shotgun (WGS) entry which is preliminary data.</text>
</comment>
<feature type="domain" description="HTH marR-type" evidence="4">
    <location>
        <begin position="1"/>
        <end position="128"/>
    </location>
</feature>
<dbReference type="Proteomes" id="UP001206128">
    <property type="component" value="Unassembled WGS sequence"/>
</dbReference>
<keyword evidence="3" id="KW-0804">Transcription</keyword>
<proteinExistence type="predicted"/>
<dbReference type="GO" id="GO:0003677">
    <property type="term" value="F:DNA binding"/>
    <property type="evidence" value="ECO:0007669"/>
    <property type="project" value="UniProtKB-KW"/>
</dbReference>
<organism evidence="5 6">
    <name type="scientific">Goodfellowiella coeruleoviolacea</name>
    <dbReference type="NCBI Taxonomy" id="334858"/>
    <lineage>
        <taxon>Bacteria</taxon>
        <taxon>Bacillati</taxon>
        <taxon>Actinomycetota</taxon>
        <taxon>Actinomycetes</taxon>
        <taxon>Pseudonocardiales</taxon>
        <taxon>Pseudonocardiaceae</taxon>
        <taxon>Goodfellowiella</taxon>
    </lineage>
</organism>
<evidence type="ECO:0000256" key="3">
    <source>
        <dbReference type="ARBA" id="ARBA00023163"/>
    </source>
</evidence>
<accession>A0AAE3KH21</accession>
<dbReference type="AlphaFoldDB" id="A0AAE3KH21"/>
<dbReference type="InterPro" id="IPR039422">
    <property type="entry name" value="MarR/SlyA-like"/>
</dbReference>
<dbReference type="SUPFAM" id="SSF46785">
    <property type="entry name" value="Winged helix' DNA-binding domain"/>
    <property type="match status" value="1"/>
</dbReference>
<dbReference type="SMART" id="SM00347">
    <property type="entry name" value="HTH_MARR"/>
    <property type="match status" value="1"/>
</dbReference>
<dbReference type="EMBL" id="JAMTCK010000008">
    <property type="protein sequence ID" value="MCP2166850.1"/>
    <property type="molecule type" value="Genomic_DNA"/>
</dbReference>
<dbReference type="PANTHER" id="PTHR33164:SF99">
    <property type="entry name" value="MARR FAMILY REGULATORY PROTEIN"/>
    <property type="match status" value="1"/>
</dbReference>
<dbReference type="GO" id="GO:0003700">
    <property type="term" value="F:DNA-binding transcription factor activity"/>
    <property type="evidence" value="ECO:0007669"/>
    <property type="project" value="InterPro"/>
</dbReference>
<evidence type="ECO:0000256" key="2">
    <source>
        <dbReference type="ARBA" id="ARBA00023125"/>
    </source>
</evidence>
<dbReference type="PROSITE" id="PS50995">
    <property type="entry name" value="HTH_MARR_2"/>
    <property type="match status" value="1"/>
</dbReference>
<dbReference type="PANTHER" id="PTHR33164">
    <property type="entry name" value="TRANSCRIPTIONAL REGULATOR, MARR FAMILY"/>
    <property type="match status" value="1"/>
</dbReference>
<dbReference type="PROSITE" id="PS01117">
    <property type="entry name" value="HTH_MARR_1"/>
    <property type="match status" value="1"/>
</dbReference>
<protein>
    <submittedName>
        <fullName evidence="5">DNA-binding transcriptional regulator, MarR family</fullName>
    </submittedName>
</protein>
<dbReference type="GO" id="GO:0006950">
    <property type="term" value="P:response to stress"/>
    <property type="evidence" value="ECO:0007669"/>
    <property type="project" value="TreeGrafter"/>
</dbReference>
<evidence type="ECO:0000313" key="5">
    <source>
        <dbReference type="EMBL" id="MCP2166850.1"/>
    </source>
</evidence>
<keyword evidence="2 5" id="KW-0238">DNA-binding</keyword>
<evidence type="ECO:0000256" key="1">
    <source>
        <dbReference type="ARBA" id="ARBA00023015"/>
    </source>
</evidence>
<dbReference type="Pfam" id="PF12802">
    <property type="entry name" value="MarR_2"/>
    <property type="match status" value="1"/>
</dbReference>
<dbReference type="InterPro" id="IPR000835">
    <property type="entry name" value="HTH_MarR-typ"/>
</dbReference>
<keyword evidence="6" id="KW-1185">Reference proteome</keyword>
<reference evidence="5" key="1">
    <citation type="submission" date="2022-06" db="EMBL/GenBank/DDBJ databases">
        <title>Genomic Encyclopedia of Archaeal and Bacterial Type Strains, Phase II (KMG-II): from individual species to whole genera.</title>
        <authorList>
            <person name="Goeker M."/>
        </authorList>
    </citation>
    <scope>NUCLEOTIDE SEQUENCE</scope>
    <source>
        <strain evidence="5">DSM 43935</strain>
    </source>
</reference>
<name>A0AAE3KH21_9PSEU</name>
<sequence length="137" mass="15409">MSQLFRAVQDELWRALAEQGFADLGPRHGSVLAYLSPDGVRSTELARRCGQHKQIVGTVVDELEALGYVVRRPDPADRRAKLVVPTERGLAEIDTARRIIRDVENRHAEALGRDDYARFKAALRVVTRQQRQAAGHE</sequence>
<dbReference type="InterPro" id="IPR023187">
    <property type="entry name" value="Tscrpt_reg_MarR-type_CS"/>
</dbReference>
<dbReference type="Gene3D" id="1.10.10.10">
    <property type="entry name" value="Winged helix-like DNA-binding domain superfamily/Winged helix DNA-binding domain"/>
    <property type="match status" value="1"/>
</dbReference>
<evidence type="ECO:0000259" key="4">
    <source>
        <dbReference type="PROSITE" id="PS50995"/>
    </source>
</evidence>
<keyword evidence="1" id="KW-0805">Transcription regulation</keyword>
<dbReference type="InterPro" id="IPR036388">
    <property type="entry name" value="WH-like_DNA-bd_sf"/>
</dbReference>
<dbReference type="InterPro" id="IPR036390">
    <property type="entry name" value="WH_DNA-bd_sf"/>
</dbReference>